<accession>A0ABQ3B3U0</accession>
<dbReference type="InterPro" id="IPR005467">
    <property type="entry name" value="His_kinase_dom"/>
</dbReference>
<dbReference type="EC" id="2.7.13.3" evidence="2"/>
<evidence type="ECO:0000256" key="4">
    <source>
        <dbReference type="PROSITE-ProRule" id="PRU00169"/>
    </source>
</evidence>
<dbReference type="Pfam" id="PF02518">
    <property type="entry name" value="HATPase_c"/>
    <property type="match status" value="1"/>
</dbReference>
<dbReference type="InterPro" id="IPR011006">
    <property type="entry name" value="CheY-like_superfamily"/>
</dbReference>
<comment type="catalytic activity">
    <reaction evidence="1">
        <text>ATP + protein L-histidine = ADP + protein N-phospho-L-histidine.</text>
        <dbReference type="EC" id="2.7.13.3"/>
    </reaction>
</comment>
<dbReference type="Proteomes" id="UP000619761">
    <property type="component" value="Unassembled WGS sequence"/>
</dbReference>
<protein>
    <recommendedName>
        <fullName evidence="2">histidine kinase</fullName>
        <ecNumber evidence="2">2.7.13.3</ecNumber>
    </recommendedName>
</protein>
<evidence type="ECO:0000256" key="3">
    <source>
        <dbReference type="ARBA" id="ARBA00022553"/>
    </source>
</evidence>
<dbReference type="PROSITE" id="PS50109">
    <property type="entry name" value="HIS_KIN"/>
    <property type="match status" value="1"/>
</dbReference>
<dbReference type="PROSITE" id="PS50110">
    <property type="entry name" value="RESPONSE_REGULATORY"/>
    <property type="match status" value="1"/>
</dbReference>
<dbReference type="CDD" id="cd17580">
    <property type="entry name" value="REC_2_DhkD-like"/>
    <property type="match status" value="1"/>
</dbReference>
<proteinExistence type="predicted"/>
<evidence type="ECO:0000256" key="1">
    <source>
        <dbReference type="ARBA" id="ARBA00000085"/>
    </source>
</evidence>
<dbReference type="SMART" id="SM00448">
    <property type="entry name" value="REC"/>
    <property type="match status" value="1"/>
</dbReference>
<dbReference type="InterPro" id="IPR003594">
    <property type="entry name" value="HATPase_dom"/>
</dbReference>
<dbReference type="SMART" id="SM00387">
    <property type="entry name" value="HATPase_c"/>
    <property type="match status" value="1"/>
</dbReference>
<gene>
    <name evidence="7" type="ORF">GCM10011613_19020</name>
</gene>
<name>A0ABQ3B3U0_9GAMM</name>
<dbReference type="SUPFAM" id="SSF55874">
    <property type="entry name" value="ATPase domain of HSP90 chaperone/DNA topoisomerase II/histidine kinase"/>
    <property type="match status" value="1"/>
</dbReference>
<dbReference type="Gene3D" id="1.10.287.130">
    <property type="match status" value="1"/>
</dbReference>
<sequence length="519" mass="56744">MIELEERRVLICAPMGRDGELASQVLRGAELACCICKNWLELTAELKKGAGLILTVEEVLTPEAAVSFSSFLASQGTWSDLPVLVLTKSGGSPVWLQGAYERFGNLTLLERPVRAPTLVSAARSALRARLRQYEIRLSDQRKDEFLAMLAHELRNPLAPISSAAQILKFVAADPDRVKNTVGMIDRQVVHLTNLIDDLLDVARVTRGLIRLQKEPLDLAVLVSHAVEQVSPQINLKQQKLSVDLPDEPVTVLGDVNRLIQVFANLLNNASKYTQEHGHISVQFLLSPNEVVLEFADDGIGISPEMVPQVFDLFAQAKRTSDRSQGGLGLGLALVKNLVVSHGGSVKVLSKGLGEGSVFSVSLPRFSEANFPEDFMPQQKNEYSPALFQPLRLMIVDDNKDAADSLAVFLEAAGHDVFIEYTAFDAIKRARSVCPHICILDIGLPDMDGNELTAQLRAMPETASATYIAVTGYSQETNKKKSLAAGFHHYFVKPVDAANLIKVIAVSGPQRNQSKNVMHS</sequence>
<dbReference type="RefSeq" id="WP_189417830.1">
    <property type="nucleotide sequence ID" value="NZ_BMYZ01000001.1"/>
</dbReference>
<evidence type="ECO:0000259" key="5">
    <source>
        <dbReference type="PROSITE" id="PS50109"/>
    </source>
</evidence>
<evidence type="ECO:0000256" key="2">
    <source>
        <dbReference type="ARBA" id="ARBA00012438"/>
    </source>
</evidence>
<organism evidence="7 8">
    <name type="scientific">Cellvibrio zantedeschiae</name>
    <dbReference type="NCBI Taxonomy" id="1237077"/>
    <lineage>
        <taxon>Bacteria</taxon>
        <taxon>Pseudomonadati</taxon>
        <taxon>Pseudomonadota</taxon>
        <taxon>Gammaproteobacteria</taxon>
        <taxon>Cellvibrionales</taxon>
        <taxon>Cellvibrionaceae</taxon>
        <taxon>Cellvibrio</taxon>
    </lineage>
</organism>
<dbReference type="EMBL" id="BMYZ01000001">
    <property type="protein sequence ID" value="GGY73913.1"/>
    <property type="molecule type" value="Genomic_DNA"/>
</dbReference>
<dbReference type="SUPFAM" id="SSF47384">
    <property type="entry name" value="Homodimeric domain of signal transducing histidine kinase"/>
    <property type="match status" value="1"/>
</dbReference>
<dbReference type="Gene3D" id="3.30.565.10">
    <property type="entry name" value="Histidine kinase-like ATPase, C-terminal domain"/>
    <property type="match status" value="1"/>
</dbReference>
<dbReference type="CDD" id="cd00075">
    <property type="entry name" value="HATPase"/>
    <property type="match status" value="1"/>
</dbReference>
<dbReference type="SUPFAM" id="SSF52172">
    <property type="entry name" value="CheY-like"/>
    <property type="match status" value="1"/>
</dbReference>
<dbReference type="PANTHER" id="PTHR43547:SF2">
    <property type="entry name" value="HYBRID SIGNAL TRANSDUCTION HISTIDINE KINASE C"/>
    <property type="match status" value="1"/>
</dbReference>
<comment type="caution">
    <text evidence="7">The sequence shown here is derived from an EMBL/GenBank/DDBJ whole genome shotgun (WGS) entry which is preliminary data.</text>
</comment>
<dbReference type="Pfam" id="PF00512">
    <property type="entry name" value="HisKA"/>
    <property type="match status" value="1"/>
</dbReference>
<dbReference type="InterPro" id="IPR001789">
    <property type="entry name" value="Sig_transdc_resp-reg_receiver"/>
</dbReference>
<feature type="domain" description="Response regulatory" evidence="6">
    <location>
        <begin position="391"/>
        <end position="507"/>
    </location>
</feature>
<dbReference type="PANTHER" id="PTHR43547">
    <property type="entry name" value="TWO-COMPONENT HISTIDINE KINASE"/>
    <property type="match status" value="1"/>
</dbReference>
<dbReference type="Pfam" id="PF00072">
    <property type="entry name" value="Response_reg"/>
    <property type="match status" value="1"/>
</dbReference>
<feature type="domain" description="Histidine kinase" evidence="5">
    <location>
        <begin position="148"/>
        <end position="366"/>
    </location>
</feature>
<feature type="modified residue" description="4-aspartylphosphate" evidence="4">
    <location>
        <position position="440"/>
    </location>
</feature>
<dbReference type="InterPro" id="IPR036890">
    <property type="entry name" value="HATPase_C_sf"/>
</dbReference>
<dbReference type="InterPro" id="IPR003661">
    <property type="entry name" value="HisK_dim/P_dom"/>
</dbReference>
<dbReference type="InterPro" id="IPR004358">
    <property type="entry name" value="Sig_transdc_His_kin-like_C"/>
</dbReference>
<dbReference type="Gene3D" id="3.40.50.2300">
    <property type="match status" value="1"/>
</dbReference>
<reference evidence="8" key="1">
    <citation type="journal article" date="2019" name="Int. J. Syst. Evol. Microbiol.">
        <title>The Global Catalogue of Microorganisms (GCM) 10K type strain sequencing project: providing services to taxonomists for standard genome sequencing and annotation.</title>
        <authorList>
            <consortium name="The Broad Institute Genomics Platform"/>
            <consortium name="The Broad Institute Genome Sequencing Center for Infectious Disease"/>
            <person name="Wu L."/>
            <person name="Ma J."/>
        </authorList>
    </citation>
    <scope>NUCLEOTIDE SEQUENCE [LARGE SCALE GENOMIC DNA]</scope>
    <source>
        <strain evidence="8">KCTC 32239</strain>
    </source>
</reference>
<keyword evidence="8" id="KW-1185">Reference proteome</keyword>
<dbReference type="SMART" id="SM00388">
    <property type="entry name" value="HisKA"/>
    <property type="match status" value="1"/>
</dbReference>
<dbReference type="InterPro" id="IPR036097">
    <property type="entry name" value="HisK_dim/P_sf"/>
</dbReference>
<dbReference type="PRINTS" id="PR00344">
    <property type="entry name" value="BCTRLSENSOR"/>
</dbReference>
<evidence type="ECO:0000259" key="6">
    <source>
        <dbReference type="PROSITE" id="PS50110"/>
    </source>
</evidence>
<keyword evidence="3 4" id="KW-0597">Phosphoprotein</keyword>
<evidence type="ECO:0000313" key="8">
    <source>
        <dbReference type="Proteomes" id="UP000619761"/>
    </source>
</evidence>
<dbReference type="CDD" id="cd00082">
    <property type="entry name" value="HisKA"/>
    <property type="match status" value="1"/>
</dbReference>
<evidence type="ECO:0000313" key="7">
    <source>
        <dbReference type="EMBL" id="GGY73913.1"/>
    </source>
</evidence>